<feature type="signal peptide" evidence="1">
    <location>
        <begin position="1"/>
        <end position="18"/>
    </location>
</feature>
<protein>
    <recommendedName>
        <fullName evidence="4">DUF4412 domain-containing protein</fullName>
    </recommendedName>
</protein>
<proteinExistence type="predicted"/>
<dbReference type="EMBL" id="SNZV01000003">
    <property type="protein sequence ID" value="TDS14719.1"/>
    <property type="molecule type" value="Genomic_DNA"/>
</dbReference>
<name>A0A4R7D181_9SPHI</name>
<evidence type="ECO:0000313" key="2">
    <source>
        <dbReference type="EMBL" id="TDS14719.1"/>
    </source>
</evidence>
<feature type="chain" id="PRO_5020667496" description="DUF4412 domain-containing protein" evidence="1">
    <location>
        <begin position="19"/>
        <end position="184"/>
    </location>
</feature>
<dbReference type="OrthoDB" id="706933at2"/>
<sequence length="184" mass="20423">MRIIHILTVLLFSITASAQEFGQNIGSVSLAFDGKAPKEFTHTDEELSIFIQDVGMGYVYFNVRNNLDKAISFQWPSSYYVISEETIPVKDASGATAQMLGIEVKEANSVSPPTIIAPESKVVLKCAINSAVLFDYRKANKYFQENGKLPIDRAVLQFEINGAKVDKVIPIQVYTSKIKKALKK</sequence>
<reference evidence="2 3" key="1">
    <citation type="submission" date="2019-03" db="EMBL/GenBank/DDBJ databases">
        <title>Genomic Encyclopedia of Type Strains, Phase III (KMG-III): the genomes of soil and plant-associated and newly described type strains.</title>
        <authorList>
            <person name="Whitman W."/>
        </authorList>
    </citation>
    <scope>NUCLEOTIDE SEQUENCE [LARGE SCALE GENOMIC DNA]</scope>
    <source>
        <strain evidence="2 3">CGMCC 1.12801</strain>
    </source>
</reference>
<accession>A0A4R7D181</accession>
<keyword evidence="3" id="KW-1185">Reference proteome</keyword>
<comment type="caution">
    <text evidence="2">The sequence shown here is derived from an EMBL/GenBank/DDBJ whole genome shotgun (WGS) entry which is preliminary data.</text>
</comment>
<dbReference type="Proteomes" id="UP000294752">
    <property type="component" value="Unassembled WGS sequence"/>
</dbReference>
<gene>
    <name evidence="2" type="ORF">B0I21_103218</name>
</gene>
<evidence type="ECO:0008006" key="4">
    <source>
        <dbReference type="Google" id="ProtNLM"/>
    </source>
</evidence>
<dbReference type="RefSeq" id="WP_133639764.1">
    <property type="nucleotide sequence ID" value="NZ_SNZV01000003.1"/>
</dbReference>
<organism evidence="2 3">
    <name type="scientific">Sphingobacterium paludis</name>
    <dbReference type="NCBI Taxonomy" id="1476465"/>
    <lineage>
        <taxon>Bacteria</taxon>
        <taxon>Pseudomonadati</taxon>
        <taxon>Bacteroidota</taxon>
        <taxon>Sphingobacteriia</taxon>
        <taxon>Sphingobacteriales</taxon>
        <taxon>Sphingobacteriaceae</taxon>
        <taxon>Sphingobacterium</taxon>
    </lineage>
</organism>
<dbReference type="AlphaFoldDB" id="A0A4R7D181"/>
<keyword evidence="1" id="KW-0732">Signal</keyword>
<evidence type="ECO:0000313" key="3">
    <source>
        <dbReference type="Proteomes" id="UP000294752"/>
    </source>
</evidence>
<evidence type="ECO:0000256" key="1">
    <source>
        <dbReference type="SAM" id="SignalP"/>
    </source>
</evidence>